<dbReference type="EMBL" id="PRDL01000001">
    <property type="protein sequence ID" value="MBE8715651.1"/>
    <property type="molecule type" value="Genomic_DNA"/>
</dbReference>
<keyword evidence="1" id="KW-0732">Signal</keyword>
<feature type="signal peptide" evidence="1">
    <location>
        <begin position="1"/>
        <end position="15"/>
    </location>
</feature>
<dbReference type="PANTHER" id="PTHR42951:SF14">
    <property type="entry name" value="METALLO-BETA-LACTAMASE SUPERFAMILY PROTEIN"/>
    <property type="match status" value="1"/>
</dbReference>
<comment type="caution">
    <text evidence="3">The sequence shown here is derived from an EMBL/GenBank/DDBJ whole genome shotgun (WGS) entry which is preliminary data.</text>
</comment>
<feature type="domain" description="Metallo-beta-lactamase" evidence="2">
    <location>
        <begin position="32"/>
        <end position="217"/>
    </location>
</feature>
<protein>
    <submittedName>
        <fullName evidence="3">MBL fold metallo-hydrolase</fullName>
    </submittedName>
</protein>
<name>A0A928UYN4_9GAMM</name>
<accession>A0A928UYN4</accession>
<dbReference type="InterPro" id="IPR036866">
    <property type="entry name" value="RibonucZ/Hydroxyglut_hydro"/>
</dbReference>
<dbReference type="InterPro" id="IPR001279">
    <property type="entry name" value="Metallo-B-lactamas"/>
</dbReference>
<sequence>MMFFTALCLSIPALAKPLTLEVYNPGNEAIFPVTSVLVKGEKEILLVDAQFEKRYAEALVKKIRDSGKKLSAIYISHSDPDYYFGADHILKAFPDAKLLATSATIASIASTYKAKQEHWKGVLNENAPKTIILPEPITGQELFLEEQRIDIIGVNEPDPNRTFLWIPSLKTILGGIPLTANTHPWIADSATAESRHTWLRLLDEMEKLQPERVIPGHFVVNTDGSQPDSPAVIQFMRDYLVTLNAEDQKTENADALIQAMEKHYPDLAGKPTLNFSAKVIKGEENWPGQ</sequence>
<organism evidence="3 4">
    <name type="scientific">Cellvibrio polysaccharolyticus</name>
    <dbReference type="NCBI Taxonomy" id="2082724"/>
    <lineage>
        <taxon>Bacteria</taxon>
        <taxon>Pseudomonadati</taxon>
        <taxon>Pseudomonadota</taxon>
        <taxon>Gammaproteobacteria</taxon>
        <taxon>Cellvibrionales</taxon>
        <taxon>Cellvibrionaceae</taxon>
        <taxon>Cellvibrio</taxon>
    </lineage>
</organism>
<dbReference type="CDD" id="cd07739">
    <property type="entry name" value="metallo-hydrolase-like_MBL-fold"/>
    <property type="match status" value="1"/>
</dbReference>
<dbReference type="Pfam" id="PF00753">
    <property type="entry name" value="Lactamase_B"/>
    <property type="match status" value="1"/>
</dbReference>
<dbReference type="SMART" id="SM00849">
    <property type="entry name" value="Lactamase_B"/>
    <property type="match status" value="1"/>
</dbReference>
<evidence type="ECO:0000259" key="2">
    <source>
        <dbReference type="SMART" id="SM00849"/>
    </source>
</evidence>
<keyword evidence="4" id="KW-1185">Reference proteome</keyword>
<evidence type="ECO:0000313" key="3">
    <source>
        <dbReference type="EMBL" id="MBE8715651.1"/>
    </source>
</evidence>
<dbReference type="Proteomes" id="UP000652567">
    <property type="component" value="Unassembled WGS sequence"/>
</dbReference>
<dbReference type="Gene3D" id="3.60.15.10">
    <property type="entry name" value="Ribonuclease Z/Hydroxyacylglutathione hydrolase-like"/>
    <property type="match status" value="1"/>
</dbReference>
<evidence type="ECO:0000256" key="1">
    <source>
        <dbReference type="SAM" id="SignalP"/>
    </source>
</evidence>
<dbReference type="PANTHER" id="PTHR42951">
    <property type="entry name" value="METALLO-BETA-LACTAMASE DOMAIN-CONTAINING"/>
    <property type="match status" value="1"/>
</dbReference>
<dbReference type="AlphaFoldDB" id="A0A928UYN4"/>
<dbReference type="InterPro" id="IPR050855">
    <property type="entry name" value="NDM-1-like"/>
</dbReference>
<proteinExistence type="predicted"/>
<feature type="chain" id="PRO_5037619395" evidence="1">
    <location>
        <begin position="16"/>
        <end position="289"/>
    </location>
</feature>
<gene>
    <name evidence="3" type="ORF">C4F51_00420</name>
</gene>
<reference evidence="3" key="1">
    <citation type="submission" date="2018-07" db="EMBL/GenBank/DDBJ databases">
        <title>Genome assembly of strain Ka43.</title>
        <authorList>
            <person name="Kukolya J."/>
            <person name="Nagy I."/>
            <person name="Horvath B."/>
            <person name="Toth A."/>
        </authorList>
    </citation>
    <scope>NUCLEOTIDE SEQUENCE</scope>
    <source>
        <strain evidence="3">KB43</strain>
    </source>
</reference>
<evidence type="ECO:0000313" key="4">
    <source>
        <dbReference type="Proteomes" id="UP000652567"/>
    </source>
</evidence>
<dbReference type="SUPFAM" id="SSF56281">
    <property type="entry name" value="Metallo-hydrolase/oxidoreductase"/>
    <property type="match status" value="1"/>
</dbReference>